<dbReference type="Proteomes" id="UP001152799">
    <property type="component" value="Chromosome 4"/>
</dbReference>
<comment type="subcellular location">
    <subcellularLocation>
        <location evidence="1">Secreted</location>
    </subcellularLocation>
</comment>
<protein>
    <submittedName>
        <fullName evidence="6">Uncharacterized protein</fullName>
    </submittedName>
</protein>
<gene>
    <name evidence="6" type="ORF">CEUTPL_LOCUS8154</name>
</gene>
<dbReference type="InterPro" id="IPR036728">
    <property type="entry name" value="PBP_GOBP_sf"/>
</dbReference>
<keyword evidence="7" id="KW-1185">Reference proteome</keyword>
<evidence type="ECO:0000313" key="6">
    <source>
        <dbReference type="EMBL" id="CAH1129458.1"/>
    </source>
</evidence>
<organism evidence="6 7">
    <name type="scientific">Ceutorhynchus assimilis</name>
    <name type="common">cabbage seed weevil</name>
    <dbReference type="NCBI Taxonomy" id="467358"/>
    <lineage>
        <taxon>Eukaryota</taxon>
        <taxon>Metazoa</taxon>
        <taxon>Ecdysozoa</taxon>
        <taxon>Arthropoda</taxon>
        <taxon>Hexapoda</taxon>
        <taxon>Insecta</taxon>
        <taxon>Pterygota</taxon>
        <taxon>Neoptera</taxon>
        <taxon>Endopterygota</taxon>
        <taxon>Coleoptera</taxon>
        <taxon>Polyphaga</taxon>
        <taxon>Cucujiformia</taxon>
        <taxon>Curculionidae</taxon>
        <taxon>Ceutorhynchinae</taxon>
        <taxon>Ceutorhynchus</taxon>
    </lineage>
</organism>
<reference evidence="6" key="1">
    <citation type="submission" date="2022-01" db="EMBL/GenBank/DDBJ databases">
        <authorList>
            <person name="King R."/>
        </authorList>
    </citation>
    <scope>NUCLEOTIDE SEQUENCE</scope>
</reference>
<dbReference type="CDD" id="cd23992">
    <property type="entry name" value="PBP_GOBP"/>
    <property type="match status" value="1"/>
</dbReference>
<dbReference type="PANTHER" id="PTHR11857:SF43">
    <property type="entry name" value="GEO07291P1-RELATED"/>
    <property type="match status" value="1"/>
</dbReference>
<evidence type="ECO:0000256" key="4">
    <source>
        <dbReference type="ARBA" id="ARBA00022729"/>
    </source>
</evidence>
<feature type="chain" id="PRO_5040105047" evidence="5">
    <location>
        <begin position="19"/>
        <end position="134"/>
    </location>
</feature>
<proteinExistence type="inferred from homology"/>
<dbReference type="InterPro" id="IPR006170">
    <property type="entry name" value="PBP/GOBP"/>
</dbReference>
<dbReference type="SUPFAM" id="SSF47565">
    <property type="entry name" value="Insect pheromone/odorant-binding proteins"/>
    <property type="match status" value="1"/>
</dbReference>
<dbReference type="GO" id="GO:0005615">
    <property type="term" value="C:extracellular space"/>
    <property type="evidence" value="ECO:0007669"/>
    <property type="project" value="TreeGrafter"/>
</dbReference>
<keyword evidence="3" id="KW-0964">Secreted</keyword>
<feature type="signal peptide" evidence="5">
    <location>
        <begin position="1"/>
        <end position="18"/>
    </location>
</feature>
<evidence type="ECO:0000256" key="2">
    <source>
        <dbReference type="ARBA" id="ARBA00008098"/>
    </source>
</evidence>
<evidence type="ECO:0000256" key="3">
    <source>
        <dbReference type="ARBA" id="ARBA00022525"/>
    </source>
</evidence>
<dbReference type="Pfam" id="PF01395">
    <property type="entry name" value="PBP_GOBP"/>
    <property type="match status" value="1"/>
</dbReference>
<evidence type="ECO:0000256" key="5">
    <source>
        <dbReference type="SAM" id="SignalP"/>
    </source>
</evidence>
<keyword evidence="4 5" id="KW-0732">Signal</keyword>
<accession>A0A9P0DHR9</accession>
<evidence type="ECO:0000313" key="7">
    <source>
        <dbReference type="Proteomes" id="UP001152799"/>
    </source>
</evidence>
<dbReference type="PANTHER" id="PTHR11857">
    <property type="entry name" value="ODORANT BINDING PROTEIN-RELATED"/>
    <property type="match status" value="1"/>
</dbReference>
<comment type="similarity">
    <text evidence="2">Belongs to the PBP/GOBP family.</text>
</comment>
<dbReference type="OrthoDB" id="7881430at2759"/>
<dbReference type="SMART" id="SM00708">
    <property type="entry name" value="PhBP"/>
    <property type="match status" value="1"/>
</dbReference>
<dbReference type="EMBL" id="OU892280">
    <property type="protein sequence ID" value="CAH1129458.1"/>
    <property type="molecule type" value="Genomic_DNA"/>
</dbReference>
<dbReference type="AlphaFoldDB" id="A0A9P0DHR9"/>
<dbReference type="GO" id="GO:0005549">
    <property type="term" value="F:odorant binding"/>
    <property type="evidence" value="ECO:0007669"/>
    <property type="project" value="InterPro"/>
</dbReference>
<dbReference type="GO" id="GO:0007608">
    <property type="term" value="P:sensory perception of smell"/>
    <property type="evidence" value="ECO:0007669"/>
    <property type="project" value="TreeGrafter"/>
</dbReference>
<name>A0A9P0DHR9_9CUCU</name>
<dbReference type="Gene3D" id="1.10.238.20">
    <property type="entry name" value="Pheromone/general odorant binding protein domain"/>
    <property type="match status" value="1"/>
</dbReference>
<sequence length="134" mass="15595">MYKFVIVVLLVFVCGSNAKLTLPPELQEYVDDLHKLCLGRLGLEENDHQVYDIKDKDEKMMCYMKCLMLESKWMKPDGVIDYDFIEAQAHPDFKDLLMAAVNKCRSIDGADLCEKSYNFNYCLHEADPVNWFLV</sequence>
<evidence type="ECO:0000256" key="1">
    <source>
        <dbReference type="ARBA" id="ARBA00004613"/>
    </source>
</evidence>